<dbReference type="InterPro" id="IPR005162">
    <property type="entry name" value="Retrotrans_gag_dom"/>
</dbReference>
<gene>
    <name evidence="4" type="primary">LOC120104805</name>
</gene>
<dbReference type="Proteomes" id="UP000228380">
    <property type="component" value="Unplaced"/>
</dbReference>
<reference evidence="4" key="1">
    <citation type="submission" date="2025-08" db="UniProtKB">
        <authorList>
            <consortium name="RefSeq"/>
        </authorList>
    </citation>
    <scope>IDENTIFICATION</scope>
    <source>
        <tissue evidence="4">Young leaves</tissue>
    </source>
</reference>
<proteinExistence type="predicted"/>
<dbReference type="PANTHER" id="PTHR34482">
    <property type="entry name" value="DNA DAMAGE-INDUCIBLE PROTEIN 1-LIKE"/>
    <property type="match status" value="1"/>
</dbReference>
<organism evidence="3 4">
    <name type="scientific">Phoenix dactylifera</name>
    <name type="common">Date palm</name>
    <dbReference type="NCBI Taxonomy" id="42345"/>
    <lineage>
        <taxon>Eukaryota</taxon>
        <taxon>Viridiplantae</taxon>
        <taxon>Streptophyta</taxon>
        <taxon>Embryophyta</taxon>
        <taxon>Tracheophyta</taxon>
        <taxon>Spermatophyta</taxon>
        <taxon>Magnoliopsida</taxon>
        <taxon>Liliopsida</taxon>
        <taxon>Arecaceae</taxon>
        <taxon>Coryphoideae</taxon>
        <taxon>Phoeniceae</taxon>
        <taxon>Phoenix</taxon>
    </lineage>
</organism>
<sequence length="239" mass="27156">MMPPSFGKNLKKVFMRSIFPQGIQFQKYRKFDRLEQGDMTVAQYAAKFEEMSRYALTLISEDSDRARKFENGLRGRIQQQVAAFELSTYKDVVNKALVIEKGLDNAQVAREKNMKKRFRPTDSPSQNSRPSSRRIRDRIKLSPETEVKPEVPLDATDVEDLISSEIALGLEGHVFSWGQEGHKAIVCPNGTTEATGTTVLSKSSVNRAPQERQQQERGQQRPRTQGRVYALTEQDAKGF</sequence>
<keyword evidence="3" id="KW-1185">Reference proteome</keyword>
<dbReference type="GeneID" id="120104805"/>
<feature type="region of interest" description="Disordered" evidence="1">
    <location>
        <begin position="200"/>
        <end position="239"/>
    </location>
</feature>
<dbReference type="RefSeq" id="XP_038972524.1">
    <property type="nucleotide sequence ID" value="XM_039116596.1"/>
</dbReference>
<accession>A0A8B8ZLK8</accession>
<protein>
    <submittedName>
        <fullName evidence="4">Uncharacterized protein LOC120104805</fullName>
    </submittedName>
</protein>
<dbReference type="AlphaFoldDB" id="A0A8B8ZLK8"/>
<evidence type="ECO:0000313" key="4">
    <source>
        <dbReference type="RefSeq" id="XP_038972524.1"/>
    </source>
</evidence>
<dbReference type="PANTHER" id="PTHR34482:SF48">
    <property type="entry name" value="GAG PROTEASE POLYPROTEIN"/>
    <property type="match status" value="1"/>
</dbReference>
<feature type="domain" description="Retrotransposon gag" evidence="2">
    <location>
        <begin position="9"/>
        <end position="74"/>
    </location>
</feature>
<feature type="compositionally biased region" description="Basic and acidic residues" evidence="1">
    <location>
        <begin position="138"/>
        <end position="147"/>
    </location>
</feature>
<dbReference type="KEGG" id="pda:120104805"/>
<dbReference type="OrthoDB" id="786614at2759"/>
<feature type="region of interest" description="Disordered" evidence="1">
    <location>
        <begin position="112"/>
        <end position="147"/>
    </location>
</feature>
<evidence type="ECO:0000259" key="2">
    <source>
        <dbReference type="Pfam" id="PF03732"/>
    </source>
</evidence>
<feature type="compositionally biased region" description="Basic and acidic residues" evidence="1">
    <location>
        <begin position="209"/>
        <end position="219"/>
    </location>
</feature>
<dbReference type="Pfam" id="PF03732">
    <property type="entry name" value="Retrotrans_gag"/>
    <property type="match status" value="1"/>
</dbReference>
<name>A0A8B8ZLK8_PHODC</name>
<evidence type="ECO:0000256" key="1">
    <source>
        <dbReference type="SAM" id="MobiDB-lite"/>
    </source>
</evidence>
<evidence type="ECO:0000313" key="3">
    <source>
        <dbReference type="Proteomes" id="UP000228380"/>
    </source>
</evidence>